<dbReference type="InterPro" id="IPR050291">
    <property type="entry name" value="CDF_Transporter"/>
</dbReference>
<dbReference type="SUPFAM" id="SSF160240">
    <property type="entry name" value="Cation efflux protein cytoplasmic domain-like"/>
    <property type="match status" value="1"/>
</dbReference>
<dbReference type="GO" id="GO:0016020">
    <property type="term" value="C:membrane"/>
    <property type="evidence" value="ECO:0007669"/>
    <property type="project" value="TreeGrafter"/>
</dbReference>
<dbReference type="Gene3D" id="3.30.70.1350">
    <property type="entry name" value="Cation efflux protein, cytoplasmic domain"/>
    <property type="match status" value="1"/>
</dbReference>
<name>A0A7S3H046_9STRA</name>
<dbReference type="GO" id="GO:0008324">
    <property type="term" value="F:monoatomic cation transmembrane transporter activity"/>
    <property type="evidence" value="ECO:0007669"/>
    <property type="project" value="TreeGrafter"/>
</dbReference>
<protein>
    <recommendedName>
        <fullName evidence="3">Cation efflux protein cytoplasmic domain-containing protein</fullName>
    </recommendedName>
</protein>
<dbReference type="PANTHER" id="PTHR43840">
    <property type="entry name" value="MITOCHONDRIAL METAL TRANSPORTER 1-RELATED"/>
    <property type="match status" value="1"/>
</dbReference>
<accession>A0A7S3H046</accession>
<dbReference type="EMBL" id="HBIC01020395">
    <property type="protein sequence ID" value="CAE0281327.1"/>
    <property type="molecule type" value="Transcribed_RNA"/>
</dbReference>
<reference evidence="2" key="1">
    <citation type="submission" date="2021-01" db="EMBL/GenBank/DDBJ databases">
        <authorList>
            <person name="Corre E."/>
            <person name="Pelletier E."/>
            <person name="Niang G."/>
            <person name="Scheremetjew M."/>
            <person name="Finn R."/>
            <person name="Kale V."/>
            <person name="Holt S."/>
            <person name="Cochrane G."/>
            <person name="Meng A."/>
            <person name="Brown T."/>
            <person name="Cohen L."/>
        </authorList>
    </citation>
    <scope>NUCLEOTIDE SEQUENCE</scope>
    <source>
        <strain evidence="2">CCAP 955/1</strain>
    </source>
</reference>
<dbReference type="AlphaFoldDB" id="A0A7S3H046"/>
<organism evidence="2">
    <name type="scientific">Spumella elongata</name>
    <dbReference type="NCBI Taxonomy" id="89044"/>
    <lineage>
        <taxon>Eukaryota</taxon>
        <taxon>Sar</taxon>
        <taxon>Stramenopiles</taxon>
        <taxon>Ochrophyta</taxon>
        <taxon>Chrysophyceae</taxon>
        <taxon>Chromulinales</taxon>
        <taxon>Chromulinaceae</taxon>
        <taxon>Spumella</taxon>
    </lineage>
</organism>
<keyword evidence="1" id="KW-0813">Transport</keyword>
<evidence type="ECO:0008006" key="3">
    <source>
        <dbReference type="Google" id="ProtNLM"/>
    </source>
</evidence>
<evidence type="ECO:0000256" key="1">
    <source>
        <dbReference type="ARBA" id="ARBA00022448"/>
    </source>
</evidence>
<proteinExistence type="predicted"/>
<gene>
    <name evidence="2" type="ORF">SELO1098_LOCUS10161</name>
</gene>
<evidence type="ECO:0000313" key="2">
    <source>
        <dbReference type="EMBL" id="CAE0281327.1"/>
    </source>
</evidence>
<dbReference type="PANTHER" id="PTHR43840:SF52">
    <property type="entry name" value="CATION EFFLUX FAMILY PROTEIN"/>
    <property type="match status" value="1"/>
</dbReference>
<dbReference type="InterPro" id="IPR036837">
    <property type="entry name" value="Cation_efflux_CTD_sf"/>
</dbReference>
<sequence length="94" mass="10682">MEIVLPGDMTVRESHDIALELQHKIEGLEEVERAFVHVDHEKRDGLEHKIERELVTGALKDVVVLDNDTTVNPVLFQNELRSRVTSSNLNDANI</sequence>